<dbReference type="Gene3D" id="1.20.1050.10">
    <property type="match status" value="1"/>
</dbReference>
<dbReference type="SFLD" id="SFLDG01150">
    <property type="entry name" value="Main.1:_Beta-like"/>
    <property type="match status" value="1"/>
</dbReference>
<dbReference type="InterPro" id="IPR036249">
    <property type="entry name" value="Thioredoxin-like_sf"/>
</dbReference>
<dbReference type="CDD" id="cd03188">
    <property type="entry name" value="GST_C_Beta"/>
    <property type="match status" value="1"/>
</dbReference>
<dbReference type="SUPFAM" id="SSF47616">
    <property type="entry name" value="GST C-terminal domain-like"/>
    <property type="match status" value="1"/>
</dbReference>
<dbReference type="CDD" id="cd03057">
    <property type="entry name" value="GST_N_Beta"/>
    <property type="match status" value="1"/>
</dbReference>
<dbReference type="PANTHER" id="PTHR44051">
    <property type="entry name" value="GLUTATHIONE S-TRANSFERASE-RELATED"/>
    <property type="match status" value="1"/>
</dbReference>
<proteinExistence type="predicted"/>
<dbReference type="InterPro" id="IPR040079">
    <property type="entry name" value="Glutathione_S-Trfase"/>
</dbReference>
<dbReference type="Pfam" id="PF13410">
    <property type="entry name" value="GST_C_2"/>
    <property type="match status" value="1"/>
</dbReference>
<dbReference type="SFLD" id="SFLDG00358">
    <property type="entry name" value="Main_(cytGST)"/>
    <property type="match status" value="1"/>
</dbReference>
<dbReference type="InterPro" id="IPR036282">
    <property type="entry name" value="Glutathione-S-Trfase_C_sf"/>
</dbReference>
<dbReference type="EMBL" id="JBHMAA010000024">
    <property type="protein sequence ID" value="MFB9951478.1"/>
    <property type="molecule type" value="Genomic_DNA"/>
</dbReference>
<dbReference type="PANTHER" id="PTHR44051:SF8">
    <property type="entry name" value="GLUTATHIONE S-TRANSFERASE GSTA"/>
    <property type="match status" value="1"/>
</dbReference>
<evidence type="ECO:0000259" key="2">
    <source>
        <dbReference type="PROSITE" id="PS50405"/>
    </source>
</evidence>
<dbReference type="PROSITE" id="PS50405">
    <property type="entry name" value="GST_CTER"/>
    <property type="match status" value="1"/>
</dbReference>
<dbReference type="InterPro" id="IPR010987">
    <property type="entry name" value="Glutathione-S-Trfase_C-like"/>
</dbReference>
<dbReference type="InterPro" id="IPR004045">
    <property type="entry name" value="Glutathione_S-Trfase_N"/>
</dbReference>
<feature type="domain" description="GST C-terminal" evidence="2">
    <location>
        <begin position="86"/>
        <end position="207"/>
    </location>
</feature>
<evidence type="ECO:0000313" key="4">
    <source>
        <dbReference type="Proteomes" id="UP001589692"/>
    </source>
</evidence>
<gene>
    <name evidence="3" type="ORF">ACFFP0_21730</name>
</gene>
<dbReference type="SUPFAM" id="SSF52833">
    <property type="entry name" value="Thioredoxin-like"/>
    <property type="match status" value="1"/>
</dbReference>
<name>A0ABV6AP41_9HYPH</name>
<keyword evidence="4" id="KW-1185">Reference proteome</keyword>
<reference evidence="3 4" key="1">
    <citation type="submission" date="2024-09" db="EMBL/GenBank/DDBJ databases">
        <authorList>
            <person name="Sun Q."/>
            <person name="Mori K."/>
        </authorList>
    </citation>
    <scope>NUCLEOTIDE SEQUENCE [LARGE SCALE GENOMIC DNA]</scope>
    <source>
        <strain evidence="3 4">TBRC 4938</strain>
    </source>
</reference>
<dbReference type="PROSITE" id="PS50404">
    <property type="entry name" value="GST_NTER"/>
    <property type="match status" value="1"/>
</dbReference>
<organism evidence="3 4">
    <name type="scientific">Rhizobium puerariae</name>
    <dbReference type="NCBI Taxonomy" id="1585791"/>
    <lineage>
        <taxon>Bacteria</taxon>
        <taxon>Pseudomonadati</taxon>
        <taxon>Pseudomonadota</taxon>
        <taxon>Alphaproteobacteria</taxon>
        <taxon>Hyphomicrobiales</taxon>
        <taxon>Rhizobiaceae</taxon>
        <taxon>Rhizobium/Agrobacterium group</taxon>
        <taxon>Rhizobium</taxon>
    </lineage>
</organism>
<dbReference type="SFLD" id="SFLDS00019">
    <property type="entry name" value="Glutathione_Transferase_(cytos"/>
    <property type="match status" value="1"/>
</dbReference>
<protein>
    <submittedName>
        <fullName evidence="3">Glutathione S-transferase family protein</fullName>
    </submittedName>
</protein>
<dbReference type="Gene3D" id="3.40.30.10">
    <property type="entry name" value="Glutaredoxin"/>
    <property type="match status" value="1"/>
</dbReference>
<evidence type="ECO:0000259" key="1">
    <source>
        <dbReference type="PROSITE" id="PS50404"/>
    </source>
</evidence>
<dbReference type="Proteomes" id="UP001589692">
    <property type="component" value="Unassembled WGS sequence"/>
</dbReference>
<sequence length="207" mass="22983">MYTLYFAPGTCALASHIALAESGLPYEVRRVKFAENEQRSEAYLKINPKGRVPALVMDKGVLTETVAILAFIAQVAREANLAPLDDPFLFGRMQAFNAYLASTVHVAHAHGRRGTRWADEPSSHADMQRKVPQTMGESFRLIEDELLAGPYVLGDRYSIADPYLFTIATWLEGDKVDIARFPRVQAHFEAMKARPAVQKAFAEEAAA</sequence>
<dbReference type="RefSeq" id="WP_377264284.1">
    <property type="nucleotide sequence ID" value="NZ_JBHMAA010000024.1"/>
</dbReference>
<feature type="domain" description="GST N-terminal" evidence="1">
    <location>
        <begin position="1"/>
        <end position="80"/>
    </location>
</feature>
<evidence type="ECO:0000313" key="3">
    <source>
        <dbReference type="EMBL" id="MFB9951478.1"/>
    </source>
</evidence>
<accession>A0ABV6AP41</accession>
<dbReference type="Pfam" id="PF02798">
    <property type="entry name" value="GST_N"/>
    <property type="match status" value="1"/>
</dbReference>
<comment type="caution">
    <text evidence="3">The sequence shown here is derived from an EMBL/GenBank/DDBJ whole genome shotgun (WGS) entry which is preliminary data.</text>
</comment>